<organism evidence="5 6">
    <name type="scientific">candidate division WOR-1 bacterium RIFCSPHIGHO2_01_FULL_53_15</name>
    <dbReference type="NCBI Taxonomy" id="1802564"/>
    <lineage>
        <taxon>Bacteria</taxon>
        <taxon>Bacillati</taxon>
        <taxon>Saganbacteria</taxon>
    </lineage>
</organism>
<dbReference type="PANTHER" id="PTHR40094:SF1">
    <property type="entry name" value="UBIQUITIN DOMAIN-CONTAINING PROTEIN"/>
    <property type="match status" value="1"/>
</dbReference>
<dbReference type="SUPFAM" id="SSF51294">
    <property type="entry name" value="Hedgehog/intein (Hint) domain"/>
    <property type="match status" value="1"/>
</dbReference>
<dbReference type="InterPro" id="IPR032812">
    <property type="entry name" value="SbsA_Ig"/>
</dbReference>
<dbReference type="Gene3D" id="2.60.40.1930">
    <property type="match status" value="1"/>
</dbReference>
<dbReference type="Pfam" id="PF07591">
    <property type="entry name" value="PT-HINT"/>
    <property type="match status" value="1"/>
</dbReference>
<dbReference type="InterPro" id="IPR006141">
    <property type="entry name" value="Intein_N"/>
</dbReference>
<dbReference type="InterPro" id="IPR051802">
    <property type="entry name" value="YfhM-like"/>
</dbReference>
<dbReference type="Pfam" id="PF07703">
    <property type="entry name" value="A2M_BRD"/>
    <property type="match status" value="1"/>
</dbReference>
<evidence type="ECO:0000313" key="6">
    <source>
        <dbReference type="Proteomes" id="UP000178724"/>
    </source>
</evidence>
<accession>A0A1F4Q2A6</accession>
<evidence type="ECO:0000256" key="1">
    <source>
        <dbReference type="ARBA" id="ARBA00022729"/>
    </source>
</evidence>
<keyword evidence="1" id="KW-0732">Signal</keyword>
<evidence type="ECO:0000259" key="2">
    <source>
        <dbReference type="SMART" id="SM00306"/>
    </source>
</evidence>
<dbReference type="Pfam" id="PF13205">
    <property type="entry name" value="Big_5"/>
    <property type="match status" value="1"/>
</dbReference>
<dbReference type="GO" id="GO:0004866">
    <property type="term" value="F:endopeptidase inhibitor activity"/>
    <property type="evidence" value="ECO:0007669"/>
    <property type="project" value="InterPro"/>
</dbReference>
<sequence length="1738" mass="196826">MAVFIAAFFLYYNFVRTTPLSELVANNYELTPSHDDLYGIDIDAVFILKSEKRISTRDVKKIIKFDPEVDYDVLAIDGREFILKPRAGLERNKVYKISMAIKNRNWAFQAREKFKVVGTLPRDEATDIPLNSGIELNFNFSEYKDYQDNFTIFPTTEGRFEKHKNTLVFIPKRLRAKTIYTVVVGKGLGLTTSKDTLGADYQFKFETGSKNRIEDHSRIDFRDSLYQFGVGEAPVMDIYSYGLEGKTLKVNVFEFKTIDEFRQAIIKKEGLLNWARYSQRNLDTDKYYKTLNFSANVLQANPWTTFIRFPGKLTDGYYLVEAEMKGKKAQAFLQISDVVAYAVNSRSGVLTWVNRIGSKTPAEGALVKVAGTGFVARTDKTGLAFSDLPEDVRQKGSYLDIALSGHKNLYLPLSLRNESASVWDKYWFYVYTDRKLYQPTDMVKIWGIVRKRAGNFDASKVSVELVKESWPSVHISKKEVRLSALGTFSDEFNFAALQPGHYRLEFKLGKEFLTNKYFQIQTYTKPAFKIEIDQDRKAIFNNDKAAFKVRSVFFEGTPFASQELSFSFSFDRYYYGRREGKAIFTDINGEKIVEYKGRDIPSDPSTAHLFVVPANAEEAEIVGEAQVQVFRSHVKLITEANVKNKVDGNLKVKAYAVDISRLNSGTENDQADYLGRPIAGQAVDLALTEIHYEKEDAGESYDFINKRVYKLYRYNRIEKELGSQKLTTGPSGECEYSFKVDPDKYYEVRLSAQDGLGHETSETAYLWGDMSYYYDNYSDQPALINKKKGGRQRIFDDYYGGYYDNWAPPAYSVGDKVEFEFVKGGRALPSGGNNRYLFYNAQQGILSYNVQNSPAYTFDFNAKHVPNLSVTGIYFDGRSYVSAGSEVRYNVENKKLLVKISTDKAQYKPKDLVDLKVNVTDAKGLPVKAEVNLNLVDEAFYMLSPEQVDPLNEIFAGLSSGIIDSYMSHQYPELESGAEKGGCFAAGTKILMGDGSYKNIEDVKAGDDILTRKSDIVPILVKDVVEKTFVHDVNGCLTINGRIKVTPGHRIFINKSWKTAGEAVLGDIFLDKNNNEVVVNSLEYNPGRLKVYNLKTNDRHTYFAEDVYVHNQKDESIRENFRDMAYFGSVITDPGGNAGVKFNLPDNLTSWRITAQAISPDMYAGHTVKNIPVSLPFFVETTYNKEFNSQDRPIIKIRSFGKALKEKQKVQYHVFAPTLGLESSPLLSAFAFKSAYFPLPALKEGEHRVGVSGAVADNKDSIVKPIMVVKSRFTKRKSDFYQVKAGLKIHGNNKGRTGLVFCDQSRGRFYYFLGTLAWTWGDRIEQKLSRLFGRQYLKKYFNDDVRTDEEIKVSGYQMPSGGIAILPYSGAEVPLSAKIAALDPELFSRTGLFSYLYSIVGNESAGLDEKCPAIFGLANLGKADLVQIKLILTNPNVSAMNRLYLGLAAHKIGDEDLAKEIYSQILRAYSKIKGRHAWLEVGQDMDDRLSVTSLAAIFAAKLGAPERDLLWNYVMDNSTTDILLNLEEIMYLNEVINKLPGNAVSFSVRTDKQKHERIELNKGDIFRMEVGPGELANIKYYDIKGEVGITAYYDQVISPAQLDRDPNIAIQRKYYVDDMEVNTLSEGDLVQVRLYARIGPNALGSAYQIMEILPSGLKYVNNPYARGGSLSWRRLSPYEINNQQLKFAVYKSDQQPEFYYYYAMVINKGEYVAEPAVIRSFINTEILNLSDSSKIEIK</sequence>
<dbReference type="SMART" id="SM01359">
    <property type="entry name" value="A2M_N_2"/>
    <property type="match status" value="1"/>
</dbReference>
<feature type="domain" description="Alpha-2-macroglobulin" evidence="4">
    <location>
        <begin position="1124"/>
        <end position="1214"/>
    </location>
</feature>
<dbReference type="InterPro" id="IPR036844">
    <property type="entry name" value="Hint_dom_sf"/>
</dbReference>
<dbReference type="PROSITE" id="PS50818">
    <property type="entry name" value="INTEIN_C_TER"/>
    <property type="match status" value="1"/>
</dbReference>
<gene>
    <name evidence="5" type="ORF">A2625_01850</name>
</gene>
<dbReference type="InterPro" id="IPR003587">
    <property type="entry name" value="Hint_dom_N"/>
</dbReference>
<evidence type="ECO:0000259" key="4">
    <source>
        <dbReference type="SMART" id="SM01360"/>
    </source>
</evidence>
<dbReference type="CDD" id="cd00081">
    <property type="entry name" value="Hint"/>
    <property type="match status" value="1"/>
</dbReference>
<dbReference type="GO" id="GO:0016539">
    <property type="term" value="P:intein-mediated protein splicing"/>
    <property type="evidence" value="ECO:0007669"/>
    <property type="project" value="InterPro"/>
</dbReference>
<dbReference type="InterPro" id="IPR001599">
    <property type="entry name" value="Macroglobln_a2"/>
</dbReference>
<dbReference type="PROSITE" id="PS50817">
    <property type="entry name" value="INTEIN_N_TER"/>
    <property type="match status" value="1"/>
</dbReference>
<dbReference type="SMART" id="SM00306">
    <property type="entry name" value="HintN"/>
    <property type="match status" value="1"/>
</dbReference>
<reference evidence="5 6" key="1">
    <citation type="journal article" date="2016" name="Nat. Commun.">
        <title>Thousands of microbial genomes shed light on interconnected biogeochemical processes in an aquifer system.</title>
        <authorList>
            <person name="Anantharaman K."/>
            <person name="Brown C.T."/>
            <person name="Hug L.A."/>
            <person name="Sharon I."/>
            <person name="Castelle C.J."/>
            <person name="Probst A.J."/>
            <person name="Thomas B.C."/>
            <person name="Singh A."/>
            <person name="Wilkins M.J."/>
            <person name="Karaoz U."/>
            <person name="Brodie E.L."/>
            <person name="Williams K.H."/>
            <person name="Hubbard S.S."/>
            <person name="Banfield J.F."/>
        </authorList>
    </citation>
    <scope>NUCLEOTIDE SEQUENCE [LARGE SCALE GENOMIC DNA]</scope>
</reference>
<dbReference type="Gene3D" id="2.170.16.10">
    <property type="entry name" value="Hedgehog/Intein (Hint) domain"/>
    <property type="match status" value="1"/>
</dbReference>
<dbReference type="Pfam" id="PF00207">
    <property type="entry name" value="A2M"/>
    <property type="match status" value="1"/>
</dbReference>
<dbReference type="Proteomes" id="UP000178724">
    <property type="component" value="Unassembled WGS sequence"/>
</dbReference>
<proteinExistence type="predicted"/>
<feature type="domain" description="Alpha-2-macroglobulin bait region" evidence="3">
    <location>
        <begin position="805"/>
        <end position="943"/>
    </location>
</feature>
<name>A0A1F4Q2A6_UNCSA</name>
<protein>
    <submittedName>
        <fullName evidence="5">Uncharacterized protein</fullName>
    </submittedName>
</protein>
<comment type="caution">
    <text evidence="5">The sequence shown here is derived from an EMBL/GenBank/DDBJ whole genome shotgun (WGS) entry which is preliminary data.</text>
</comment>
<feature type="domain" description="Hint" evidence="2">
    <location>
        <begin position="981"/>
        <end position="1073"/>
    </location>
</feature>
<evidence type="ECO:0000259" key="3">
    <source>
        <dbReference type="SMART" id="SM01359"/>
    </source>
</evidence>
<dbReference type="InterPro" id="IPR030934">
    <property type="entry name" value="Intein_C"/>
</dbReference>
<dbReference type="EMBL" id="METM01000016">
    <property type="protein sequence ID" value="OGB90061.1"/>
    <property type="molecule type" value="Genomic_DNA"/>
</dbReference>
<dbReference type="InterPro" id="IPR011625">
    <property type="entry name" value="A2M_N_BRD"/>
</dbReference>
<evidence type="ECO:0000313" key="5">
    <source>
        <dbReference type="EMBL" id="OGB90061.1"/>
    </source>
</evidence>
<dbReference type="PANTHER" id="PTHR40094">
    <property type="entry name" value="ALPHA-2-MACROGLOBULIN HOMOLOG"/>
    <property type="match status" value="1"/>
</dbReference>
<dbReference type="SMART" id="SM01360">
    <property type="entry name" value="A2M"/>
    <property type="match status" value="1"/>
</dbReference>